<dbReference type="InterPro" id="IPR036390">
    <property type="entry name" value="WH_DNA-bd_sf"/>
</dbReference>
<gene>
    <name evidence="2" type="ORF">HNR15_003067</name>
</gene>
<dbReference type="InterPro" id="IPR005149">
    <property type="entry name" value="Tscrpt_reg_PadR_N"/>
</dbReference>
<dbReference type="Proteomes" id="UP000571817">
    <property type="component" value="Unassembled WGS sequence"/>
</dbReference>
<dbReference type="PANTHER" id="PTHR43252">
    <property type="entry name" value="TRANSCRIPTIONAL REGULATOR YQJI"/>
    <property type="match status" value="1"/>
</dbReference>
<keyword evidence="3" id="KW-1185">Reference proteome</keyword>
<accession>A0A853DM86</accession>
<comment type="caution">
    <text evidence="2">The sequence shown here is derived from an EMBL/GenBank/DDBJ whole genome shotgun (WGS) entry which is preliminary data.</text>
</comment>
<feature type="domain" description="Transcription regulator PadR N-terminal" evidence="1">
    <location>
        <begin position="7"/>
        <end position="80"/>
    </location>
</feature>
<dbReference type="PANTHER" id="PTHR43252:SF6">
    <property type="entry name" value="NEGATIVE TRANSCRIPTION REGULATOR PADR"/>
    <property type="match status" value="1"/>
</dbReference>
<evidence type="ECO:0000313" key="2">
    <source>
        <dbReference type="EMBL" id="NYJ76104.1"/>
    </source>
</evidence>
<keyword evidence="2" id="KW-0238">DNA-binding</keyword>
<organism evidence="2 3">
    <name type="scientific">Allobranchiibius huperziae</name>
    <dbReference type="NCBI Taxonomy" id="1874116"/>
    <lineage>
        <taxon>Bacteria</taxon>
        <taxon>Bacillati</taxon>
        <taxon>Actinomycetota</taxon>
        <taxon>Actinomycetes</taxon>
        <taxon>Micrococcales</taxon>
        <taxon>Dermacoccaceae</taxon>
        <taxon>Allobranchiibius</taxon>
    </lineage>
</organism>
<dbReference type="EMBL" id="JACCFW010000001">
    <property type="protein sequence ID" value="NYJ76104.1"/>
    <property type="molecule type" value="Genomic_DNA"/>
</dbReference>
<evidence type="ECO:0000259" key="1">
    <source>
        <dbReference type="Pfam" id="PF03551"/>
    </source>
</evidence>
<evidence type="ECO:0000313" key="3">
    <source>
        <dbReference type="Proteomes" id="UP000571817"/>
    </source>
</evidence>
<sequence>MSTGHVLLGLLSRGKQHGYDLKRGYDDRFPTAKPLAFGQVYATLERLHRQGFIEPVAVQRVDGPDRTVYAVTAAGAAELQSWLDRVEEPFAFVSNPLATKVTIAILATSEQQATAYLLRQREAHLRRMRHFTKIKVDPASSLDEVLGADYALSHLDADLRWMDTALQRVTALTKEMHA</sequence>
<dbReference type="SUPFAM" id="SSF46785">
    <property type="entry name" value="Winged helix' DNA-binding domain"/>
    <property type="match status" value="1"/>
</dbReference>
<dbReference type="RefSeq" id="WP_179483200.1">
    <property type="nucleotide sequence ID" value="NZ_JACCFW010000001.1"/>
</dbReference>
<dbReference type="Gene3D" id="1.10.10.10">
    <property type="entry name" value="Winged helix-like DNA-binding domain superfamily/Winged helix DNA-binding domain"/>
    <property type="match status" value="1"/>
</dbReference>
<name>A0A853DM86_9MICO</name>
<dbReference type="InterPro" id="IPR036388">
    <property type="entry name" value="WH-like_DNA-bd_sf"/>
</dbReference>
<dbReference type="AlphaFoldDB" id="A0A853DM86"/>
<dbReference type="Pfam" id="PF03551">
    <property type="entry name" value="PadR"/>
    <property type="match status" value="1"/>
</dbReference>
<reference evidence="2 3" key="1">
    <citation type="submission" date="2020-07" db="EMBL/GenBank/DDBJ databases">
        <title>Sequencing the genomes of 1000 actinobacteria strains.</title>
        <authorList>
            <person name="Klenk H.-P."/>
        </authorList>
    </citation>
    <scope>NUCLEOTIDE SEQUENCE [LARGE SCALE GENOMIC DNA]</scope>
    <source>
        <strain evidence="2 3">DSM 29531</strain>
    </source>
</reference>
<proteinExistence type="predicted"/>
<protein>
    <submittedName>
        <fullName evidence="2">DNA-binding PadR family transcriptional regulator</fullName>
    </submittedName>
</protein>
<dbReference type="GO" id="GO:0003677">
    <property type="term" value="F:DNA binding"/>
    <property type="evidence" value="ECO:0007669"/>
    <property type="project" value="UniProtKB-KW"/>
</dbReference>